<dbReference type="AlphaFoldDB" id="A0AAQ3STC5"/>
<evidence type="ECO:0000256" key="1">
    <source>
        <dbReference type="SAM" id="MobiDB-lite"/>
    </source>
</evidence>
<protein>
    <submittedName>
        <fullName evidence="2">Uncharacterized protein</fullName>
    </submittedName>
</protein>
<dbReference type="EMBL" id="CP144746">
    <property type="protein sequence ID" value="WVZ60473.1"/>
    <property type="molecule type" value="Genomic_DNA"/>
</dbReference>
<proteinExistence type="predicted"/>
<accession>A0AAQ3STC5</accession>
<keyword evidence="3" id="KW-1185">Reference proteome</keyword>
<feature type="region of interest" description="Disordered" evidence="1">
    <location>
        <begin position="189"/>
        <end position="209"/>
    </location>
</feature>
<evidence type="ECO:0000313" key="2">
    <source>
        <dbReference type="EMBL" id="WVZ60473.1"/>
    </source>
</evidence>
<name>A0AAQ3STC5_PASNO</name>
<organism evidence="2 3">
    <name type="scientific">Paspalum notatum var. saurae</name>
    <dbReference type="NCBI Taxonomy" id="547442"/>
    <lineage>
        <taxon>Eukaryota</taxon>
        <taxon>Viridiplantae</taxon>
        <taxon>Streptophyta</taxon>
        <taxon>Embryophyta</taxon>
        <taxon>Tracheophyta</taxon>
        <taxon>Spermatophyta</taxon>
        <taxon>Magnoliopsida</taxon>
        <taxon>Liliopsida</taxon>
        <taxon>Poales</taxon>
        <taxon>Poaceae</taxon>
        <taxon>PACMAD clade</taxon>
        <taxon>Panicoideae</taxon>
        <taxon>Andropogonodae</taxon>
        <taxon>Paspaleae</taxon>
        <taxon>Paspalinae</taxon>
        <taxon>Paspalum</taxon>
    </lineage>
</organism>
<reference evidence="2 3" key="1">
    <citation type="submission" date="2024-02" db="EMBL/GenBank/DDBJ databases">
        <title>High-quality chromosome-scale genome assembly of Pensacola bahiagrass (Paspalum notatum Flugge var. saurae).</title>
        <authorList>
            <person name="Vega J.M."/>
            <person name="Podio M."/>
            <person name="Orjuela J."/>
            <person name="Siena L.A."/>
            <person name="Pessino S.C."/>
            <person name="Combes M.C."/>
            <person name="Mariac C."/>
            <person name="Albertini E."/>
            <person name="Pupilli F."/>
            <person name="Ortiz J.P.A."/>
            <person name="Leblanc O."/>
        </authorList>
    </citation>
    <scope>NUCLEOTIDE SEQUENCE [LARGE SCALE GENOMIC DNA]</scope>
    <source>
        <strain evidence="2">R1</strain>
        <tissue evidence="2">Leaf</tissue>
    </source>
</reference>
<dbReference type="Proteomes" id="UP001341281">
    <property type="component" value="Chromosome 02"/>
</dbReference>
<feature type="region of interest" description="Disordered" evidence="1">
    <location>
        <begin position="81"/>
        <end position="116"/>
    </location>
</feature>
<evidence type="ECO:0000313" key="3">
    <source>
        <dbReference type="Proteomes" id="UP001341281"/>
    </source>
</evidence>
<sequence length="325" mass="35986">MLSCTNDHLHRVHAPPPSYRIILHADLDSNGRLTYSSPSIRPPTIDAAALLPAWCAAHQLGHPVPSSARCRRHHTSRRHRWPALGAAVATEAGTRGRAPPPASSSSRWEMPLPPASSSPRWGHCRARFGRCRATCCSRDRRPPLAVSRSGAPCPLHLLRTAGCLDHPSFRRRAPSNALPALLEPSMRRKQATMVGRDAKAKRRNTEERKDAGALKSWRFGEVSSVPDFTGSFPGHRCSYYRTFGSPNIWDRRLYRVPLLPASLTVASWTTGKQRRARVVTVTAMLWCGLVFASQRVAGPETRLRGRVYSTVGAFPVRMSSKSEDL</sequence>
<gene>
    <name evidence="2" type="ORF">U9M48_010488</name>
</gene>